<keyword evidence="10" id="KW-1185">Reference proteome</keyword>
<evidence type="ECO:0008006" key="11">
    <source>
        <dbReference type="Google" id="ProtNLM"/>
    </source>
</evidence>
<accession>A0A679G768</accession>
<evidence type="ECO:0000313" key="10">
    <source>
        <dbReference type="Proteomes" id="UP001273935"/>
    </source>
</evidence>
<evidence type="ECO:0000313" key="4">
    <source>
        <dbReference type="EMBL" id="BCA26446.1"/>
    </source>
</evidence>
<reference evidence="4 8" key="3">
    <citation type="journal article" date="2020" name="Microbiol. Resour. Announc.">
        <title>Complete genome sequence of Pseudomonas otitidis strain MrB4, isolated from Lake Biwa in Japan.</title>
        <authorList>
            <person name="Miyazaki K."/>
            <person name="Hase E."/>
            <person name="Maruya T."/>
        </authorList>
    </citation>
    <scope>NUCLEOTIDE SEQUENCE [LARGE SCALE GENOMIC DNA]</scope>
    <source>
        <strain evidence="4 8">MrB4</strain>
    </source>
</reference>
<evidence type="ECO:0000313" key="8">
    <source>
        <dbReference type="Proteomes" id="UP000501237"/>
    </source>
</evidence>
<reference evidence="6 7" key="2">
    <citation type="submission" date="2019-12" db="EMBL/GenBank/DDBJ databases">
        <title>Draft genome sequence of Pseudomonas otitidis recovered from a chicken carcass.</title>
        <authorList>
            <person name="Vieira T.R."/>
            <person name="Oliviera E.F.C."/>
            <person name="Silva N.M.V."/>
            <person name="Sambrano G.E."/>
            <person name="Cibulski S.P."/>
            <person name="Cardoso M.R.I."/>
        </authorList>
    </citation>
    <scope>NUCLEOTIDE SEQUENCE [LARGE SCALE GENOMIC DNA]</scope>
    <source>
        <strain evidence="6 7">25_K</strain>
    </source>
</reference>
<feature type="region of interest" description="Disordered" evidence="1">
    <location>
        <begin position="40"/>
        <end position="64"/>
    </location>
</feature>
<sequence>MWIRTLLLPLFVVLGGCAGGPAPQPCEVLSPPQVVLPQTRDDQRVEAQSSGDPTLGSSAEQHCQ</sequence>
<feature type="chain" id="PRO_5044628326" description="Lipoprotein" evidence="2">
    <location>
        <begin position="19"/>
        <end position="64"/>
    </location>
</feature>
<organism evidence="4 8">
    <name type="scientific">Metapseudomonas otitidis</name>
    <dbReference type="NCBI Taxonomy" id="319939"/>
    <lineage>
        <taxon>Bacteria</taxon>
        <taxon>Pseudomonadati</taxon>
        <taxon>Pseudomonadota</taxon>
        <taxon>Gammaproteobacteria</taxon>
        <taxon>Pseudomonadales</taxon>
        <taxon>Pseudomonadaceae</taxon>
        <taxon>Metapseudomonas</taxon>
    </lineage>
</organism>
<dbReference type="Proteomes" id="UP001273935">
    <property type="component" value="Unassembled WGS sequence"/>
</dbReference>
<dbReference type="Proteomes" id="UP000501237">
    <property type="component" value="Chromosome"/>
</dbReference>
<dbReference type="RefSeq" id="WP_044403506.1">
    <property type="nucleotide sequence ID" value="NZ_AP022213.1"/>
</dbReference>
<keyword evidence="2" id="KW-0732">Signal</keyword>
<evidence type="ECO:0000313" key="7">
    <source>
        <dbReference type="Proteomes" id="UP000461288"/>
    </source>
</evidence>
<evidence type="ECO:0000256" key="2">
    <source>
        <dbReference type="SAM" id="SignalP"/>
    </source>
</evidence>
<dbReference type="GeneID" id="57395633"/>
<feature type="compositionally biased region" description="Polar residues" evidence="1">
    <location>
        <begin position="46"/>
        <end position="64"/>
    </location>
</feature>
<dbReference type="KEGG" id="poj:PtoMrB4_04230"/>
<dbReference type="Proteomes" id="UP000461288">
    <property type="component" value="Unassembled WGS sequence"/>
</dbReference>
<dbReference type="Proteomes" id="UP000515591">
    <property type="component" value="Chromosome"/>
</dbReference>
<gene>
    <name evidence="6" type="ORF">GO594_08685</name>
    <name evidence="4" type="ORF">PtoMrB4_04230</name>
    <name evidence="5" type="ORF">R0G64_12405</name>
    <name evidence="3" type="ORF">WP8S17C03_04240</name>
</gene>
<evidence type="ECO:0000313" key="9">
    <source>
        <dbReference type="Proteomes" id="UP000515591"/>
    </source>
</evidence>
<evidence type="ECO:0000313" key="5">
    <source>
        <dbReference type="EMBL" id="MDV3440228.1"/>
    </source>
</evidence>
<dbReference type="EMBL" id="WTFN01000016">
    <property type="protein sequence ID" value="MWK56048.1"/>
    <property type="molecule type" value="Genomic_DNA"/>
</dbReference>
<protein>
    <recommendedName>
        <fullName evidence="11">Lipoprotein</fullName>
    </recommendedName>
</protein>
<dbReference type="AlphaFoldDB" id="A0A679G768"/>
<reference evidence="3 9" key="1">
    <citation type="submission" date="2019-12" db="EMBL/GenBank/DDBJ databases">
        <title>complete genome sequences of Pseudomonas otitidis str. WP8-S17-CRE-03 isolated from wastewater treatment plant effluent.</title>
        <authorList>
            <person name="Sekizuka T."/>
            <person name="Itokawa K."/>
            <person name="Yatsu K."/>
            <person name="Inamine Y."/>
            <person name="Kuroda M."/>
        </authorList>
    </citation>
    <scope>NUCLEOTIDE SEQUENCE [LARGE SCALE GENOMIC DNA]</scope>
    <source>
        <strain evidence="3 9">WP8-S17-CRE-03</strain>
    </source>
</reference>
<evidence type="ECO:0000313" key="3">
    <source>
        <dbReference type="EMBL" id="BBT14375.1"/>
    </source>
</evidence>
<evidence type="ECO:0000256" key="1">
    <source>
        <dbReference type="SAM" id="MobiDB-lite"/>
    </source>
</evidence>
<feature type="signal peptide" evidence="2">
    <location>
        <begin position="1"/>
        <end position="18"/>
    </location>
</feature>
<name>A0A679G768_9GAMM</name>
<reference evidence="5 10" key="4">
    <citation type="submission" date="2023-10" db="EMBL/GenBank/DDBJ databases">
        <title>Pseudomonas otitidis isolated from a paediatric patient with cystic fibrosis in Chile.</title>
        <authorList>
            <person name="Amsteins-Romero L."/>
            <person name="Opazo-Capurro A."/>
            <person name="Matus-Kohler M."/>
            <person name="Gonzalez-Rocha G."/>
        </authorList>
    </citation>
    <scope>NUCLEOTIDE SEQUENCE [LARGE SCALE GENOMIC DNA]</scope>
    <source>
        <strain evidence="5 10">P-714</strain>
    </source>
</reference>
<dbReference type="EMBL" id="AP022213">
    <property type="protein sequence ID" value="BBT14375.1"/>
    <property type="molecule type" value="Genomic_DNA"/>
</dbReference>
<dbReference type="PROSITE" id="PS51257">
    <property type="entry name" value="PROKAR_LIPOPROTEIN"/>
    <property type="match status" value="1"/>
</dbReference>
<proteinExistence type="predicted"/>
<dbReference type="EMBL" id="AP022642">
    <property type="protein sequence ID" value="BCA26446.1"/>
    <property type="molecule type" value="Genomic_DNA"/>
</dbReference>
<dbReference type="EMBL" id="JAWJUL010000040">
    <property type="protein sequence ID" value="MDV3440228.1"/>
    <property type="molecule type" value="Genomic_DNA"/>
</dbReference>
<evidence type="ECO:0000313" key="6">
    <source>
        <dbReference type="EMBL" id="MWK56048.1"/>
    </source>
</evidence>